<evidence type="ECO:0000313" key="6">
    <source>
        <dbReference type="EMBL" id="TFW26526.1"/>
    </source>
</evidence>
<feature type="transmembrane region" description="Helical" evidence="4">
    <location>
        <begin position="128"/>
        <end position="151"/>
    </location>
</feature>
<dbReference type="Pfam" id="PF07690">
    <property type="entry name" value="MFS_1"/>
    <property type="match status" value="1"/>
</dbReference>
<protein>
    <submittedName>
        <fullName evidence="6">MFS transporter</fullName>
    </submittedName>
</protein>
<evidence type="ECO:0000256" key="4">
    <source>
        <dbReference type="SAM" id="Phobius"/>
    </source>
</evidence>
<dbReference type="InterPro" id="IPR011701">
    <property type="entry name" value="MFS"/>
</dbReference>
<feature type="transmembrane region" description="Helical" evidence="4">
    <location>
        <begin position="364"/>
        <end position="384"/>
    </location>
</feature>
<feature type="transmembrane region" description="Helical" evidence="4">
    <location>
        <begin position="163"/>
        <end position="181"/>
    </location>
</feature>
<feature type="transmembrane region" description="Helical" evidence="4">
    <location>
        <begin position="299"/>
        <end position="320"/>
    </location>
</feature>
<name>A0A4Y9SQ62_9BURK</name>
<accession>A0A4Y9SQ62</accession>
<dbReference type="EMBL" id="SPVG01000078">
    <property type="protein sequence ID" value="TFW26526.1"/>
    <property type="molecule type" value="Genomic_DNA"/>
</dbReference>
<dbReference type="RefSeq" id="WP_135201129.1">
    <property type="nucleotide sequence ID" value="NZ_SPVG01000078.1"/>
</dbReference>
<feature type="transmembrane region" description="Helical" evidence="4">
    <location>
        <begin position="242"/>
        <end position="263"/>
    </location>
</feature>
<dbReference type="PANTHER" id="PTHR23523:SF2">
    <property type="entry name" value="2-NITROIMIDAZOLE TRANSPORTER"/>
    <property type="match status" value="1"/>
</dbReference>
<dbReference type="Gene3D" id="1.20.1250.20">
    <property type="entry name" value="MFS general substrate transporter like domains"/>
    <property type="match status" value="1"/>
</dbReference>
<dbReference type="Proteomes" id="UP000297729">
    <property type="component" value="Unassembled WGS sequence"/>
</dbReference>
<proteinExistence type="predicted"/>
<feature type="transmembrane region" description="Helical" evidence="4">
    <location>
        <begin position="208"/>
        <end position="230"/>
    </location>
</feature>
<keyword evidence="1 4" id="KW-0812">Transmembrane</keyword>
<dbReference type="InterPro" id="IPR036259">
    <property type="entry name" value="MFS_trans_sf"/>
</dbReference>
<reference evidence="6 7" key="1">
    <citation type="submission" date="2019-03" db="EMBL/GenBank/DDBJ databases">
        <title>Draft Genome Sequence of Duganella callidus sp. nov., a Novel Duganella Species Isolated from Cultivated Soil.</title>
        <authorList>
            <person name="Raths R."/>
            <person name="Peta V."/>
            <person name="Bucking H."/>
        </authorList>
    </citation>
    <scope>NUCLEOTIDE SEQUENCE [LARGE SCALE GENOMIC DNA]</scope>
    <source>
        <strain evidence="6 7">DN04</strain>
    </source>
</reference>
<evidence type="ECO:0000256" key="1">
    <source>
        <dbReference type="ARBA" id="ARBA00022692"/>
    </source>
</evidence>
<keyword evidence="3 4" id="KW-0472">Membrane</keyword>
<dbReference type="GO" id="GO:0022857">
    <property type="term" value="F:transmembrane transporter activity"/>
    <property type="evidence" value="ECO:0007669"/>
    <property type="project" value="InterPro"/>
</dbReference>
<evidence type="ECO:0000256" key="2">
    <source>
        <dbReference type="ARBA" id="ARBA00022989"/>
    </source>
</evidence>
<feature type="domain" description="Major facilitator superfamily (MFS) profile" evidence="5">
    <location>
        <begin position="1"/>
        <end position="388"/>
    </location>
</feature>
<evidence type="ECO:0000259" key="5">
    <source>
        <dbReference type="PROSITE" id="PS50850"/>
    </source>
</evidence>
<feature type="transmembrane region" description="Helical" evidence="4">
    <location>
        <begin position="332"/>
        <end position="352"/>
    </location>
</feature>
<evidence type="ECO:0000256" key="3">
    <source>
        <dbReference type="ARBA" id="ARBA00023136"/>
    </source>
</evidence>
<dbReference type="PROSITE" id="PS50850">
    <property type="entry name" value="MFS"/>
    <property type="match status" value="1"/>
</dbReference>
<dbReference type="InterPro" id="IPR020846">
    <property type="entry name" value="MFS_dom"/>
</dbReference>
<evidence type="ECO:0000313" key="7">
    <source>
        <dbReference type="Proteomes" id="UP000297729"/>
    </source>
</evidence>
<dbReference type="SUPFAM" id="SSF103473">
    <property type="entry name" value="MFS general substrate transporter"/>
    <property type="match status" value="1"/>
</dbReference>
<dbReference type="OrthoDB" id="5317164at2"/>
<comment type="caution">
    <text evidence="6">The sequence shown here is derived from an EMBL/GenBank/DDBJ whole genome shotgun (WGS) entry which is preliminary data.</text>
</comment>
<feature type="transmembrane region" description="Helical" evidence="4">
    <location>
        <begin position="97"/>
        <end position="116"/>
    </location>
</feature>
<dbReference type="AlphaFoldDB" id="A0A4Y9SQ62"/>
<dbReference type="PANTHER" id="PTHR23523">
    <property type="match status" value="1"/>
</dbReference>
<keyword evidence="2 4" id="KW-1133">Transmembrane helix</keyword>
<dbReference type="InterPro" id="IPR052524">
    <property type="entry name" value="MFS_Cyanate_Porter"/>
</dbReference>
<gene>
    <name evidence="6" type="ORF">E4L98_08485</name>
</gene>
<feature type="transmembrane region" description="Helical" evidence="4">
    <location>
        <begin position="74"/>
        <end position="91"/>
    </location>
</feature>
<sequence length="410" mass="41878">MKTAHRGLLLAGILLIATNLRAPFTSVAPMLEQLRDQFALSASQAGWLITLPVLAFAVVSPFAAGLAKRWGVERTLFGALTVIAAGMLLRASGGAAALYLGTMVIGAGIALGNVLLPSLLKRDFSDKVASLTALYVLVMGSAAAASSALVVPLSAALHADWRVVSRLPLALVALAALVWLPQVLRKHGANRTAVGGNHANAAIWRSPLAWQVTAYLGIDSFLFYVGVSWMPGILQDTAGYTAAQAATLHGVLLLATAVPGLLLIPLTPRLHDQRAVAAALALSMAVGMLGFILAPAYAIVWIVFFGIGAGGGLIMGLALISLRTPSAGDAASLSGMAQCVGYFIAAAGPPLVGKLHDLTGNWSLALAVCAAVAVIMAVFGLLAGRKLQIATAALSAATPRSPAPAVASAR</sequence>
<feature type="transmembrane region" description="Helical" evidence="4">
    <location>
        <begin position="45"/>
        <end position="67"/>
    </location>
</feature>
<feature type="transmembrane region" description="Helical" evidence="4">
    <location>
        <begin position="275"/>
        <end position="293"/>
    </location>
</feature>
<keyword evidence="7" id="KW-1185">Reference proteome</keyword>
<organism evidence="6 7">
    <name type="scientific">Duganella callida</name>
    <dbReference type="NCBI Taxonomy" id="2561932"/>
    <lineage>
        <taxon>Bacteria</taxon>
        <taxon>Pseudomonadati</taxon>
        <taxon>Pseudomonadota</taxon>
        <taxon>Betaproteobacteria</taxon>
        <taxon>Burkholderiales</taxon>
        <taxon>Oxalobacteraceae</taxon>
        <taxon>Telluria group</taxon>
        <taxon>Duganella</taxon>
    </lineage>
</organism>